<feature type="transmembrane region" description="Helical" evidence="1">
    <location>
        <begin position="76"/>
        <end position="97"/>
    </location>
</feature>
<keyword evidence="3" id="KW-1185">Reference proteome</keyword>
<protein>
    <submittedName>
        <fullName evidence="2">Uncharacterized protein</fullName>
    </submittedName>
</protein>
<evidence type="ECO:0000313" key="3">
    <source>
        <dbReference type="Proteomes" id="UP000248168"/>
    </source>
</evidence>
<accession>A0A330LCZ2</accession>
<dbReference type="AlphaFoldDB" id="A0A330LCZ2"/>
<name>A0A330LCZ2_9BACT</name>
<sequence length="143" mass="16357">MRQLESRSEDLIFSLAYGDPWFRVQRAIGLIPSEGPGIVRRSLVLALVMWLPIAIWVLIWRRAFPRESESPVLRHVRVYVGCLVSIPLFVVVDIAGHLLPQRLMAYFVSCNLVDAMPCRLWRRSGTKRGAHSWISQALYSQLG</sequence>
<gene>
    <name evidence="2" type="ORF">NITLEN_90121</name>
</gene>
<proteinExistence type="predicted"/>
<evidence type="ECO:0000256" key="1">
    <source>
        <dbReference type="SAM" id="Phobius"/>
    </source>
</evidence>
<reference evidence="3" key="1">
    <citation type="submission" date="2018-04" db="EMBL/GenBank/DDBJ databases">
        <authorList>
            <person name="Lucker S."/>
            <person name="Sakoula D."/>
        </authorList>
    </citation>
    <scope>NUCLEOTIDE SEQUENCE [LARGE SCALE GENOMIC DNA]</scope>
</reference>
<dbReference type="Proteomes" id="UP000248168">
    <property type="component" value="Unassembled WGS sequence"/>
</dbReference>
<dbReference type="InParanoid" id="A0A330LCZ2"/>
<dbReference type="EMBL" id="OUNR01000022">
    <property type="protein sequence ID" value="SPP66866.1"/>
    <property type="molecule type" value="Genomic_DNA"/>
</dbReference>
<evidence type="ECO:0000313" key="2">
    <source>
        <dbReference type="EMBL" id="SPP66866.1"/>
    </source>
</evidence>
<organism evidence="2 3">
    <name type="scientific">Nitrospira lenta</name>
    <dbReference type="NCBI Taxonomy" id="1436998"/>
    <lineage>
        <taxon>Bacteria</taxon>
        <taxon>Pseudomonadati</taxon>
        <taxon>Nitrospirota</taxon>
        <taxon>Nitrospiria</taxon>
        <taxon>Nitrospirales</taxon>
        <taxon>Nitrospiraceae</taxon>
        <taxon>Nitrospira</taxon>
    </lineage>
</organism>
<keyword evidence="1" id="KW-0472">Membrane</keyword>
<keyword evidence="1" id="KW-1133">Transmembrane helix</keyword>
<keyword evidence="1" id="KW-0812">Transmembrane</keyword>
<feature type="transmembrane region" description="Helical" evidence="1">
    <location>
        <begin position="43"/>
        <end position="64"/>
    </location>
</feature>